<dbReference type="PANTHER" id="PTHR34405:SF3">
    <property type="entry name" value="CRISPR-ASSOCIATED ENDORIBONUCLEASE CAS2 3"/>
    <property type="match status" value="1"/>
</dbReference>
<comment type="caution">
    <text evidence="10">The sequence shown here is derived from an EMBL/GenBank/DDBJ whole genome shotgun (WGS) entry which is preliminary data.</text>
</comment>
<keyword evidence="6 9" id="KW-0378">Hydrolase</keyword>
<evidence type="ECO:0000313" key="11">
    <source>
        <dbReference type="Proteomes" id="UP001526426"/>
    </source>
</evidence>
<keyword evidence="11" id="KW-1185">Reference proteome</keyword>
<evidence type="ECO:0000256" key="2">
    <source>
        <dbReference type="ARBA" id="ARBA00009959"/>
    </source>
</evidence>
<gene>
    <name evidence="10" type="primary">cas2</name>
    <name evidence="10" type="ORF">K4A83_21200</name>
</gene>
<dbReference type="NCBIfam" id="TIGR01573">
    <property type="entry name" value="cas2"/>
    <property type="match status" value="1"/>
</dbReference>
<keyword evidence="5 9" id="KW-0255">Endonuclease</keyword>
<dbReference type="InterPro" id="IPR021127">
    <property type="entry name" value="CRISPR_associated_Cas2"/>
</dbReference>
<dbReference type="EMBL" id="JAIHOM010000174">
    <property type="protein sequence ID" value="MCW6038766.1"/>
    <property type="molecule type" value="Genomic_DNA"/>
</dbReference>
<dbReference type="RefSeq" id="WP_265266692.1">
    <property type="nucleotide sequence ID" value="NZ_JAIHOM010000174.1"/>
</dbReference>
<keyword evidence="4 9" id="KW-0479">Metal-binding</keyword>
<evidence type="ECO:0000256" key="5">
    <source>
        <dbReference type="ARBA" id="ARBA00022759"/>
    </source>
</evidence>
<evidence type="ECO:0000256" key="7">
    <source>
        <dbReference type="ARBA" id="ARBA00022842"/>
    </source>
</evidence>
<dbReference type="PANTHER" id="PTHR34405">
    <property type="entry name" value="CRISPR-ASSOCIATED ENDORIBONUCLEASE CAS2"/>
    <property type="match status" value="1"/>
</dbReference>
<evidence type="ECO:0000256" key="8">
    <source>
        <dbReference type="ARBA" id="ARBA00023118"/>
    </source>
</evidence>
<evidence type="ECO:0000256" key="4">
    <source>
        <dbReference type="ARBA" id="ARBA00022723"/>
    </source>
</evidence>
<dbReference type="CDD" id="cd09725">
    <property type="entry name" value="Cas2_I_II_III"/>
    <property type="match status" value="1"/>
</dbReference>
<dbReference type="Gene3D" id="3.30.70.240">
    <property type="match status" value="1"/>
</dbReference>
<dbReference type="Proteomes" id="UP001526426">
    <property type="component" value="Unassembled WGS sequence"/>
</dbReference>
<evidence type="ECO:0000256" key="6">
    <source>
        <dbReference type="ARBA" id="ARBA00022801"/>
    </source>
</evidence>
<dbReference type="SUPFAM" id="SSF143430">
    <property type="entry name" value="TTP0101/SSO1404-like"/>
    <property type="match status" value="1"/>
</dbReference>
<keyword evidence="8 9" id="KW-0051">Antiviral defense</keyword>
<keyword evidence="7 9" id="KW-0460">Magnesium</keyword>
<dbReference type="Pfam" id="PF09827">
    <property type="entry name" value="CRISPR_Cas2"/>
    <property type="match status" value="1"/>
</dbReference>
<reference evidence="10 11" key="1">
    <citation type="submission" date="2021-08" db="EMBL/GenBank/DDBJ databases">
        <title>Draft genome sequence of Spirulina subsalsa with high tolerance to salinity and hype-accumulation of phycocyanin.</title>
        <authorList>
            <person name="Pei H."/>
            <person name="Jiang L."/>
        </authorList>
    </citation>
    <scope>NUCLEOTIDE SEQUENCE [LARGE SCALE GENOMIC DNA]</scope>
    <source>
        <strain evidence="10 11">FACHB-351</strain>
    </source>
</reference>
<dbReference type="GO" id="GO:0004519">
    <property type="term" value="F:endonuclease activity"/>
    <property type="evidence" value="ECO:0007669"/>
    <property type="project" value="UniProtKB-KW"/>
</dbReference>
<sequence>MNTETSAGRRRLRQVANTCKDYGQRVQKSVFECRLNEAQYEAFLAKLVKIIKRETDSLRIYRLRGDRSDCVDVYGLDHYVDFDEPLIL</sequence>
<protein>
    <recommendedName>
        <fullName evidence="9">CRISPR-associated endonuclease Cas2</fullName>
        <ecNumber evidence="9">3.1.-.-</ecNumber>
    </recommendedName>
</protein>
<comment type="cofactor">
    <cofactor evidence="1">
        <name>Mg(2+)</name>
        <dbReference type="ChEBI" id="CHEBI:18420"/>
    </cofactor>
</comment>
<dbReference type="InterPro" id="IPR019199">
    <property type="entry name" value="Virulence_VapD/CRISPR_Cas2"/>
</dbReference>
<evidence type="ECO:0000256" key="3">
    <source>
        <dbReference type="ARBA" id="ARBA00022722"/>
    </source>
</evidence>
<evidence type="ECO:0000313" key="10">
    <source>
        <dbReference type="EMBL" id="MCW6038766.1"/>
    </source>
</evidence>
<dbReference type="PIRSF" id="PIRSF032582">
    <property type="entry name" value="Cas2"/>
    <property type="match status" value="1"/>
</dbReference>
<dbReference type="EC" id="3.1.-.-" evidence="9"/>
<proteinExistence type="inferred from homology"/>
<comment type="similarity">
    <text evidence="2 9">Belongs to the CRISPR-associated endoribonuclease Cas2 protein family.</text>
</comment>
<name>A0ABT3LB79_9CYAN</name>
<accession>A0ABT3LB79</accession>
<evidence type="ECO:0000256" key="1">
    <source>
        <dbReference type="ARBA" id="ARBA00001946"/>
    </source>
</evidence>
<evidence type="ECO:0000256" key="9">
    <source>
        <dbReference type="PIRNR" id="PIRNR032582"/>
    </source>
</evidence>
<keyword evidence="3 9" id="KW-0540">Nuclease</keyword>
<organism evidence="10 11">
    <name type="scientific">Spirulina subsalsa FACHB-351</name>
    <dbReference type="NCBI Taxonomy" id="234711"/>
    <lineage>
        <taxon>Bacteria</taxon>
        <taxon>Bacillati</taxon>
        <taxon>Cyanobacteriota</taxon>
        <taxon>Cyanophyceae</taxon>
        <taxon>Spirulinales</taxon>
        <taxon>Spirulinaceae</taxon>
        <taxon>Spirulina</taxon>
    </lineage>
</organism>